<dbReference type="Gene3D" id="2.130.10.10">
    <property type="entry name" value="YVTN repeat-like/Quinoprotein amine dehydrogenase"/>
    <property type="match status" value="2"/>
</dbReference>
<protein>
    <recommendedName>
        <fullName evidence="3">YncE family protein</fullName>
    </recommendedName>
</protein>
<evidence type="ECO:0000313" key="2">
    <source>
        <dbReference type="Proteomes" id="UP000279673"/>
    </source>
</evidence>
<evidence type="ECO:0000313" key="1">
    <source>
        <dbReference type="EMBL" id="RLL71986.1"/>
    </source>
</evidence>
<name>A0A421BUJ7_9RHOB</name>
<reference evidence="1 2" key="1">
    <citation type="submission" date="2018-10" db="EMBL/GenBank/DDBJ databases">
        <title>Rhodobacter sp . BO-81.</title>
        <authorList>
            <person name="Im W.T."/>
        </authorList>
    </citation>
    <scope>NUCLEOTIDE SEQUENCE [LARGE SCALE GENOMIC DNA]</scope>
    <source>
        <strain evidence="1 2">BO-81</strain>
    </source>
</reference>
<accession>A0A421BUJ7</accession>
<organism evidence="1 2">
    <name type="scientific">Paenirhodobacter hankyongi</name>
    <dbReference type="NCBI Taxonomy" id="2294033"/>
    <lineage>
        <taxon>Bacteria</taxon>
        <taxon>Pseudomonadati</taxon>
        <taxon>Pseudomonadota</taxon>
        <taxon>Alphaproteobacteria</taxon>
        <taxon>Rhodobacterales</taxon>
        <taxon>Rhodobacter group</taxon>
        <taxon>Paenirhodobacter</taxon>
    </lineage>
</organism>
<proteinExistence type="predicted"/>
<dbReference type="Proteomes" id="UP000279673">
    <property type="component" value="Unassembled WGS sequence"/>
</dbReference>
<dbReference type="EMBL" id="RCHI01000003">
    <property type="protein sequence ID" value="RLL71986.1"/>
    <property type="molecule type" value="Genomic_DNA"/>
</dbReference>
<dbReference type="InterPro" id="IPR015943">
    <property type="entry name" value="WD40/YVTN_repeat-like_dom_sf"/>
</dbReference>
<dbReference type="InterPro" id="IPR011045">
    <property type="entry name" value="N2O_reductase_N"/>
</dbReference>
<comment type="caution">
    <text evidence="1">The sequence shown here is derived from an EMBL/GenBank/DDBJ whole genome shotgun (WGS) entry which is preliminary data.</text>
</comment>
<sequence length="398" mass="41329">MSAALALLALPAQAADETREAWRLFVTDQAAGRVTALDPIAGEVLGVFPTAGYVTHLTASDSGATLFAVQMDHDMVQVLDSGLRRSDHGDHADLKLGAPRLLPVELAGGRPVHTVPHGDEMVQFFDRDGAAQIYHETALLAGDTGHETVRASAPVHGVAVPMGDYMLMAEPDLAAATPAGELPPRFGLSVLDRAGARVGVPAVCTGLHGEAASAGVVAFGCAEGVLLATPQPGGAPKLTLLPYGTDLPAGQVSTLLGGKALQVFLGNYGDSRVAIIDIGAETPFHIVDLPVRRVDFALDPARATTAYVFTEDGRIHALDLLSGALTRSARITGPYSKDGHWRAPRPRLAVMGDAIAVSDPQAGLVRVLDAATFAERRTIPVEGLPFTLVAVGGSGLDH</sequence>
<gene>
    <name evidence="1" type="ORF">DYS74_04975</name>
</gene>
<dbReference type="AlphaFoldDB" id="A0A421BUJ7"/>
<dbReference type="SUPFAM" id="SSF50974">
    <property type="entry name" value="Nitrous oxide reductase, N-terminal domain"/>
    <property type="match status" value="1"/>
</dbReference>
<evidence type="ECO:0008006" key="3">
    <source>
        <dbReference type="Google" id="ProtNLM"/>
    </source>
</evidence>
<keyword evidence="2" id="KW-1185">Reference proteome</keyword>